<accession>A0A917YRX3</accession>
<dbReference type="CDD" id="cd07197">
    <property type="entry name" value="nitrilase"/>
    <property type="match status" value="1"/>
</dbReference>
<comment type="caution">
    <text evidence="3">The sequence shown here is derived from an EMBL/GenBank/DDBJ whole genome shotgun (WGS) entry which is preliminary data.</text>
</comment>
<keyword evidence="1" id="KW-0378">Hydrolase</keyword>
<protein>
    <recommendedName>
        <fullName evidence="2">CN hydrolase domain-containing protein</fullName>
    </recommendedName>
</protein>
<dbReference type="InterPro" id="IPR050345">
    <property type="entry name" value="Aliph_Amidase/BUP"/>
</dbReference>
<dbReference type="PANTHER" id="PTHR43674:SF2">
    <property type="entry name" value="BETA-UREIDOPROPIONASE"/>
    <property type="match status" value="1"/>
</dbReference>
<reference evidence="3" key="2">
    <citation type="submission" date="2020-09" db="EMBL/GenBank/DDBJ databases">
        <authorList>
            <person name="Sun Q."/>
            <person name="Zhou Y."/>
        </authorList>
    </citation>
    <scope>NUCLEOTIDE SEQUENCE</scope>
    <source>
        <strain evidence="3">CGMCC 1.7086</strain>
    </source>
</reference>
<dbReference type="Gene3D" id="3.60.110.10">
    <property type="entry name" value="Carbon-nitrogen hydrolase"/>
    <property type="match status" value="1"/>
</dbReference>
<keyword evidence="4" id="KW-1185">Reference proteome</keyword>
<dbReference type="InterPro" id="IPR003010">
    <property type="entry name" value="C-N_Hydrolase"/>
</dbReference>
<reference evidence="3" key="1">
    <citation type="journal article" date="2014" name="Int. J. Syst. Evol. Microbiol.">
        <title>Complete genome sequence of Corynebacterium casei LMG S-19264T (=DSM 44701T), isolated from a smear-ripened cheese.</title>
        <authorList>
            <consortium name="US DOE Joint Genome Institute (JGI-PGF)"/>
            <person name="Walter F."/>
            <person name="Albersmeier A."/>
            <person name="Kalinowski J."/>
            <person name="Ruckert C."/>
        </authorList>
    </citation>
    <scope>NUCLEOTIDE SEQUENCE</scope>
    <source>
        <strain evidence="3">CGMCC 1.7086</strain>
    </source>
</reference>
<evidence type="ECO:0000259" key="2">
    <source>
        <dbReference type="PROSITE" id="PS50263"/>
    </source>
</evidence>
<dbReference type="Pfam" id="PF00795">
    <property type="entry name" value="CN_hydrolase"/>
    <property type="match status" value="1"/>
</dbReference>
<name>A0A917YRX3_9ALTE</name>
<dbReference type="SUPFAM" id="SSF56317">
    <property type="entry name" value="Carbon-nitrogen hydrolase"/>
    <property type="match status" value="1"/>
</dbReference>
<feature type="domain" description="CN hydrolase" evidence="2">
    <location>
        <begin position="4"/>
        <end position="230"/>
    </location>
</feature>
<dbReference type="RefSeq" id="WP_188690236.1">
    <property type="nucleotide sequence ID" value="NZ_BMLS01000001.1"/>
</dbReference>
<organism evidence="3 4">
    <name type="scientific">Bowmanella pacifica</name>
    <dbReference type="NCBI Taxonomy" id="502051"/>
    <lineage>
        <taxon>Bacteria</taxon>
        <taxon>Pseudomonadati</taxon>
        <taxon>Pseudomonadota</taxon>
        <taxon>Gammaproteobacteria</taxon>
        <taxon>Alteromonadales</taxon>
        <taxon>Alteromonadaceae</taxon>
        <taxon>Bowmanella</taxon>
    </lineage>
</organism>
<evidence type="ECO:0000256" key="1">
    <source>
        <dbReference type="ARBA" id="ARBA00022801"/>
    </source>
</evidence>
<evidence type="ECO:0000313" key="3">
    <source>
        <dbReference type="EMBL" id="GGO65243.1"/>
    </source>
</evidence>
<dbReference type="InterPro" id="IPR036526">
    <property type="entry name" value="C-N_Hydrolase_sf"/>
</dbReference>
<proteinExistence type="predicted"/>
<dbReference type="Proteomes" id="UP000606935">
    <property type="component" value="Unassembled WGS sequence"/>
</dbReference>
<dbReference type="AlphaFoldDB" id="A0A917YRX3"/>
<dbReference type="PROSITE" id="PS50263">
    <property type="entry name" value="CN_HYDROLASE"/>
    <property type="match status" value="1"/>
</dbReference>
<dbReference type="EMBL" id="BMLS01000001">
    <property type="protein sequence ID" value="GGO65243.1"/>
    <property type="molecule type" value="Genomic_DNA"/>
</dbReference>
<dbReference type="PANTHER" id="PTHR43674">
    <property type="entry name" value="NITRILASE C965.09-RELATED"/>
    <property type="match status" value="1"/>
</dbReference>
<dbReference type="GO" id="GO:0016811">
    <property type="term" value="F:hydrolase activity, acting on carbon-nitrogen (but not peptide) bonds, in linear amides"/>
    <property type="evidence" value="ECO:0007669"/>
    <property type="project" value="TreeGrafter"/>
</dbReference>
<evidence type="ECO:0000313" key="4">
    <source>
        <dbReference type="Proteomes" id="UP000606935"/>
    </source>
</evidence>
<gene>
    <name evidence="3" type="ORF">GCM10010982_06570</name>
</gene>
<sequence length="293" mass="32022">MSYMGIAGLQLELAAQNNVALICAEITRVKKRFPWVEMLVVGELASHGFDLTKAEPAGGDTEQRFAALARKLGVWLVPGSYYERDGEHIYNTAPVINPQGEVVSRYRKIYPFLPYEKGVSPGDRFVVFDVPQVGRFGVSICYDGWFPETTRSLMAMGAEVIIHPTLTNTNDREQETVMARANAVMNQCYFVDINVGPPLGNGCSIVCDFDGNIVHQASGQAEVITFEVDLSALRRARERGLMGLGQPLKSLRDNPVVFPAYQAALAPSEALNQLGALKVPGPENGDATTLQDD</sequence>